<proteinExistence type="predicted"/>
<dbReference type="RefSeq" id="XP_007399730.1">
    <property type="nucleotide sequence ID" value="XM_007399668.1"/>
</dbReference>
<dbReference type="AlphaFoldDB" id="K5VKL8"/>
<keyword evidence="2" id="KW-1185">Reference proteome</keyword>
<dbReference type="InParanoid" id="K5VKL8"/>
<reference evidence="1 2" key="1">
    <citation type="journal article" date="2012" name="BMC Genomics">
        <title>Comparative genomics of the white-rot fungi, Phanerochaete carnosa and P. chrysosporium, to elucidate the genetic basis of the distinct wood types they colonize.</title>
        <authorList>
            <person name="Suzuki H."/>
            <person name="MacDonald J."/>
            <person name="Syed K."/>
            <person name="Salamov A."/>
            <person name="Hori C."/>
            <person name="Aerts A."/>
            <person name="Henrissat B."/>
            <person name="Wiebenga A."/>
            <person name="vanKuyk P.A."/>
            <person name="Barry K."/>
            <person name="Lindquist E."/>
            <person name="LaButti K."/>
            <person name="Lapidus A."/>
            <person name="Lucas S."/>
            <person name="Coutinho P."/>
            <person name="Gong Y."/>
            <person name="Samejima M."/>
            <person name="Mahadevan R."/>
            <person name="Abou-Zaid M."/>
            <person name="de Vries R.P."/>
            <person name="Igarashi K."/>
            <person name="Yadav J.S."/>
            <person name="Grigoriev I.V."/>
            <person name="Master E.R."/>
        </authorList>
    </citation>
    <scope>NUCLEOTIDE SEQUENCE [LARGE SCALE GENOMIC DNA]</scope>
    <source>
        <strain evidence="1 2">HHB-10118-sp</strain>
    </source>
</reference>
<sequence>MPGLYRFAISGAQSMKVALSALLFLMIEQEEIERTGAFVLEIGGKGKTASLIYSVWSDMPLSHSYLRVVA</sequence>
<dbReference type="Proteomes" id="UP000008370">
    <property type="component" value="Unassembled WGS sequence"/>
</dbReference>
<accession>K5VKL8</accession>
<dbReference type="GeneID" id="18909307"/>
<name>K5VKL8_PHACS</name>
<evidence type="ECO:0000313" key="2">
    <source>
        <dbReference type="Proteomes" id="UP000008370"/>
    </source>
</evidence>
<dbReference type="KEGG" id="pco:PHACADRAFT_165271"/>
<dbReference type="HOGENOM" id="CLU_2758636_0_0_1"/>
<protein>
    <submittedName>
        <fullName evidence="1">Uncharacterized protein</fullName>
    </submittedName>
</protein>
<evidence type="ECO:0000313" key="1">
    <source>
        <dbReference type="EMBL" id="EKM51938.1"/>
    </source>
</evidence>
<dbReference type="EMBL" id="JH930476">
    <property type="protein sequence ID" value="EKM51938.1"/>
    <property type="molecule type" value="Genomic_DNA"/>
</dbReference>
<organism evidence="1 2">
    <name type="scientific">Phanerochaete carnosa (strain HHB-10118-sp)</name>
    <name type="common">White-rot fungus</name>
    <name type="synonym">Peniophora carnosa</name>
    <dbReference type="NCBI Taxonomy" id="650164"/>
    <lineage>
        <taxon>Eukaryota</taxon>
        <taxon>Fungi</taxon>
        <taxon>Dikarya</taxon>
        <taxon>Basidiomycota</taxon>
        <taxon>Agaricomycotina</taxon>
        <taxon>Agaricomycetes</taxon>
        <taxon>Polyporales</taxon>
        <taxon>Phanerochaetaceae</taxon>
        <taxon>Phanerochaete</taxon>
    </lineage>
</organism>
<gene>
    <name evidence="1" type="ORF">PHACADRAFT_165271</name>
</gene>